<dbReference type="EMBL" id="MLAB01000052">
    <property type="protein sequence ID" value="OOF70665.1"/>
    <property type="molecule type" value="Genomic_DNA"/>
</dbReference>
<dbReference type="InterPro" id="IPR013557">
    <property type="entry name" value="AntA/B_antirep"/>
</dbReference>
<comment type="caution">
    <text evidence="2">The sequence shown here is derived from an EMBL/GenBank/DDBJ whole genome shotgun (WGS) entry which is preliminary data.</text>
</comment>
<evidence type="ECO:0000313" key="3">
    <source>
        <dbReference type="Proteomes" id="UP000188998"/>
    </source>
</evidence>
<accession>A0AAJ3K2G1</accession>
<gene>
    <name evidence="2" type="ORF">BKG90_09510</name>
</gene>
<evidence type="ECO:0000313" key="2">
    <source>
        <dbReference type="EMBL" id="OOF70665.1"/>
    </source>
</evidence>
<keyword evidence="3" id="KW-1185">Reference proteome</keyword>
<dbReference type="AlphaFoldDB" id="A0AAJ3K2G1"/>
<name>A0AAJ3K2G1_9PAST</name>
<dbReference type="Proteomes" id="UP000188998">
    <property type="component" value="Unassembled WGS sequence"/>
</dbReference>
<reference evidence="2 3" key="1">
    <citation type="submission" date="2016-10" db="EMBL/GenBank/DDBJ databases">
        <title>Rodentibacter gen. nov. and new species.</title>
        <authorList>
            <person name="Christensen H."/>
        </authorList>
    </citation>
    <scope>NUCLEOTIDE SEQUENCE [LARGE SCALE GENOMIC DNA]</scope>
    <source>
        <strain evidence="2 3">199137021</strain>
    </source>
</reference>
<organism evidence="2 3">
    <name type="scientific">Rodentibacter caecimuris</name>
    <dbReference type="NCBI Taxonomy" id="1796644"/>
    <lineage>
        <taxon>Bacteria</taxon>
        <taxon>Pseudomonadati</taxon>
        <taxon>Pseudomonadota</taxon>
        <taxon>Gammaproteobacteria</taxon>
        <taxon>Pasteurellales</taxon>
        <taxon>Pasteurellaceae</taxon>
        <taxon>Rodentibacter</taxon>
    </lineage>
</organism>
<sequence length="245" mass="28438">MTTKQVTQDINLLLPVQEISIKGEVMQYTFARTLHAFLGSKQKFTNWFDSRVEKYDFIENEDFCVINLSRKKSKGRGGHNKIDYRISLDMAKELAMVESNEQGKLARRYFIQCEKALQTVAPQIHSELLTQWKATRDSTGKGYRPLCAALDRNRKRQGKPIPRYLFTNETNMLTSIVLGMSVHKYKTIHQITGEIRSHLTADQLAELEYLERADEMLLDSDVNDFEARRLKLIAMRNNRFEKLAA</sequence>
<proteinExistence type="predicted"/>
<dbReference type="Pfam" id="PF08346">
    <property type="entry name" value="AntA"/>
    <property type="match status" value="1"/>
</dbReference>
<evidence type="ECO:0000259" key="1">
    <source>
        <dbReference type="Pfam" id="PF08346"/>
    </source>
</evidence>
<protein>
    <recommendedName>
        <fullName evidence="1">AntA/AntB antirepressor domain-containing protein</fullName>
    </recommendedName>
</protein>
<feature type="domain" description="AntA/AntB antirepressor" evidence="1">
    <location>
        <begin position="31"/>
        <end position="100"/>
    </location>
</feature>